<dbReference type="EMBL" id="FOCG01000002">
    <property type="protein sequence ID" value="SEM99013.1"/>
    <property type="molecule type" value="Genomic_DNA"/>
</dbReference>
<dbReference type="GO" id="GO:0005886">
    <property type="term" value="C:plasma membrane"/>
    <property type="evidence" value="ECO:0007669"/>
    <property type="project" value="UniProtKB-SubCell"/>
</dbReference>
<sequence length="443" mass="50309">MNLYSLTFIYLFLPLSVLVYYATPKRAKNAILVLISLSFYTMAEPKYLPLMVGSVLFDYCASRLIESFDTKEKVRKVLMLFVLIKNALLVILLSSFTQNRELWRPLGVMIYAITSLGYTLDVYKRETQCEHNLIDFALFCVLYVKLPAGPLVRWNELRDQIKDRRPSLSMISDGVVLYIQGLAKKVIIGSTMTSIYDRLAAFTPSEQSVVSSWLMTAALAFAIYFNLSSLCDMARGLAKIYSIELPRNFCYPYQSRSITEFVSRFNITVSKFFRAYLPERLRGTPLTGTAMVLNIGIVTLFWGVWFGFRVNFIIWGLYFVLFQLLEQLGLGTTLKKIPVLFSRLYTFAVVLLSFVIFAGNNVDQSIRYFTTMLGLGNPKLYTDPAMYIASSNYILLILACIFCTNLASTILAKLRKKVPVFSELLSSVLNAVLLLLSTAFLLV</sequence>
<accession>A0A1H8CV64</accession>
<name>A0A1H8CV64_9FIRM</name>
<evidence type="ECO:0000256" key="7">
    <source>
        <dbReference type="PIRNR" id="PIRNR016636"/>
    </source>
</evidence>
<feature type="transmembrane region" description="Helical" evidence="8">
    <location>
        <begin position="6"/>
        <end position="23"/>
    </location>
</feature>
<evidence type="ECO:0000256" key="3">
    <source>
        <dbReference type="ARBA" id="ARBA00022475"/>
    </source>
</evidence>
<keyword evidence="10" id="KW-1185">Reference proteome</keyword>
<keyword evidence="5 8" id="KW-1133">Transmembrane helix</keyword>
<reference evidence="9 10" key="1">
    <citation type="submission" date="2016-10" db="EMBL/GenBank/DDBJ databases">
        <authorList>
            <person name="de Groot N.N."/>
        </authorList>
    </citation>
    <scope>NUCLEOTIDE SEQUENCE [LARGE SCALE GENOMIC DNA]</scope>
    <source>
        <strain evidence="9 10">CGMCC 1.5070</strain>
    </source>
</reference>
<feature type="transmembrane region" description="Helical" evidence="8">
    <location>
        <begin position="208"/>
        <end position="227"/>
    </location>
</feature>
<evidence type="ECO:0000256" key="4">
    <source>
        <dbReference type="ARBA" id="ARBA00022692"/>
    </source>
</evidence>
<dbReference type="InterPro" id="IPR004299">
    <property type="entry name" value="MBOAT_fam"/>
</dbReference>
<feature type="transmembrane region" description="Helical" evidence="8">
    <location>
        <begin position="30"/>
        <end position="57"/>
    </location>
</feature>
<evidence type="ECO:0000256" key="8">
    <source>
        <dbReference type="SAM" id="Phobius"/>
    </source>
</evidence>
<comment type="subcellular location">
    <subcellularLocation>
        <location evidence="1">Cell membrane</location>
        <topology evidence="1">Multi-pass membrane protein</topology>
    </subcellularLocation>
</comment>
<keyword evidence="6 7" id="KW-0472">Membrane</keyword>
<dbReference type="GO" id="GO:0042121">
    <property type="term" value="P:alginic acid biosynthetic process"/>
    <property type="evidence" value="ECO:0007669"/>
    <property type="project" value="InterPro"/>
</dbReference>
<dbReference type="PIRSF" id="PIRSF500217">
    <property type="entry name" value="AlgI"/>
    <property type="match status" value="1"/>
</dbReference>
<gene>
    <name evidence="9" type="ORF">SAMN05216180_2358</name>
</gene>
<dbReference type="InterPro" id="IPR051085">
    <property type="entry name" value="MB_O-acyltransferase"/>
</dbReference>
<feature type="transmembrane region" description="Helical" evidence="8">
    <location>
        <begin position="424"/>
        <end position="442"/>
    </location>
</feature>
<comment type="similarity">
    <text evidence="2 7">Belongs to the membrane-bound acyltransferase family.</text>
</comment>
<dbReference type="Proteomes" id="UP000199158">
    <property type="component" value="Unassembled WGS sequence"/>
</dbReference>
<dbReference type="Pfam" id="PF03062">
    <property type="entry name" value="MBOAT"/>
    <property type="match status" value="1"/>
</dbReference>
<feature type="transmembrane region" description="Helical" evidence="8">
    <location>
        <begin position="77"/>
        <end position="95"/>
    </location>
</feature>
<proteinExistence type="inferred from homology"/>
<feature type="transmembrane region" description="Helical" evidence="8">
    <location>
        <begin position="286"/>
        <end position="306"/>
    </location>
</feature>
<feature type="transmembrane region" description="Helical" evidence="8">
    <location>
        <begin position="393"/>
        <end position="412"/>
    </location>
</feature>
<feature type="transmembrane region" description="Helical" evidence="8">
    <location>
        <begin position="175"/>
        <end position="196"/>
    </location>
</feature>
<dbReference type="GO" id="GO:0016746">
    <property type="term" value="F:acyltransferase activity"/>
    <property type="evidence" value="ECO:0007669"/>
    <property type="project" value="UniProtKB-KW"/>
</dbReference>
<dbReference type="AlphaFoldDB" id="A0A1H8CV64"/>
<evidence type="ECO:0000256" key="5">
    <source>
        <dbReference type="ARBA" id="ARBA00022989"/>
    </source>
</evidence>
<evidence type="ECO:0000313" key="9">
    <source>
        <dbReference type="EMBL" id="SEM99013.1"/>
    </source>
</evidence>
<keyword evidence="7 9" id="KW-0808">Transferase</keyword>
<feature type="transmembrane region" description="Helical" evidence="8">
    <location>
        <begin position="102"/>
        <end position="120"/>
    </location>
</feature>
<evidence type="ECO:0000313" key="10">
    <source>
        <dbReference type="Proteomes" id="UP000199158"/>
    </source>
</evidence>
<dbReference type="InterPro" id="IPR028362">
    <property type="entry name" value="AlgI"/>
</dbReference>
<evidence type="ECO:0000256" key="6">
    <source>
        <dbReference type="ARBA" id="ARBA00023136"/>
    </source>
</evidence>
<feature type="transmembrane region" description="Helical" evidence="8">
    <location>
        <begin position="132"/>
        <end position="154"/>
    </location>
</feature>
<protein>
    <submittedName>
        <fullName evidence="9">Alginate O-acetyltransferase complex protein AlgI</fullName>
    </submittedName>
</protein>
<keyword evidence="3 7" id="KW-1003">Cell membrane</keyword>
<evidence type="ECO:0000256" key="1">
    <source>
        <dbReference type="ARBA" id="ARBA00004651"/>
    </source>
</evidence>
<keyword evidence="4 8" id="KW-0812">Transmembrane</keyword>
<feature type="transmembrane region" description="Helical" evidence="8">
    <location>
        <begin position="344"/>
        <end position="362"/>
    </location>
</feature>
<dbReference type="PANTHER" id="PTHR13285">
    <property type="entry name" value="ACYLTRANSFERASE"/>
    <property type="match status" value="1"/>
</dbReference>
<dbReference type="InterPro" id="IPR024194">
    <property type="entry name" value="Ac/AlaTfrase_AlgI/DltB"/>
</dbReference>
<feature type="transmembrane region" description="Helical" evidence="8">
    <location>
        <begin position="312"/>
        <end position="332"/>
    </location>
</feature>
<organism evidence="9 10">
    <name type="scientific">Hydrogenoanaerobacterium saccharovorans</name>
    <dbReference type="NCBI Taxonomy" id="474960"/>
    <lineage>
        <taxon>Bacteria</taxon>
        <taxon>Bacillati</taxon>
        <taxon>Bacillota</taxon>
        <taxon>Clostridia</taxon>
        <taxon>Eubacteriales</taxon>
        <taxon>Oscillospiraceae</taxon>
        <taxon>Hydrogenoanaerobacterium</taxon>
    </lineage>
</organism>
<evidence type="ECO:0000256" key="2">
    <source>
        <dbReference type="ARBA" id="ARBA00010323"/>
    </source>
</evidence>
<dbReference type="PIRSF" id="PIRSF016636">
    <property type="entry name" value="AlgI_DltB"/>
    <property type="match status" value="1"/>
</dbReference>
<dbReference type="PANTHER" id="PTHR13285:SF18">
    <property type="entry name" value="PROTEIN-CYSTEINE N-PALMITOYLTRANSFERASE RASP"/>
    <property type="match status" value="1"/>
</dbReference>
<keyword evidence="7" id="KW-0012">Acyltransferase</keyword>
<dbReference type="STRING" id="474960.SAMN05216180_2358"/>